<dbReference type="Pfam" id="PF13847">
    <property type="entry name" value="Methyltransf_31"/>
    <property type="match status" value="1"/>
</dbReference>
<evidence type="ECO:0000259" key="4">
    <source>
        <dbReference type="Pfam" id="PF13847"/>
    </source>
</evidence>
<dbReference type="EMBL" id="JBBNOP010000017">
    <property type="protein sequence ID" value="MEQ3364155.1"/>
    <property type="molecule type" value="Genomic_DNA"/>
</dbReference>
<protein>
    <submittedName>
        <fullName evidence="5">Class I SAM-dependent methyltransferase</fullName>
        <ecNumber evidence="5">2.1.1.-</ecNumber>
    </submittedName>
</protein>
<keyword evidence="6" id="KW-1185">Reference proteome</keyword>
<evidence type="ECO:0000313" key="5">
    <source>
        <dbReference type="EMBL" id="MEQ3364155.1"/>
    </source>
</evidence>
<dbReference type="Gene3D" id="3.40.50.150">
    <property type="entry name" value="Vaccinia Virus protein VP39"/>
    <property type="match status" value="1"/>
</dbReference>
<evidence type="ECO:0000256" key="2">
    <source>
        <dbReference type="ARBA" id="ARBA00022679"/>
    </source>
</evidence>
<dbReference type="CDD" id="cd02440">
    <property type="entry name" value="AdoMet_MTases"/>
    <property type="match status" value="1"/>
</dbReference>
<gene>
    <name evidence="5" type="ORF">AAA083_14335</name>
</gene>
<dbReference type="PANTHER" id="PTHR43464">
    <property type="entry name" value="METHYLTRANSFERASE"/>
    <property type="match status" value="1"/>
</dbReference>
<organism evidence="5 6">
    <name type="scientific">Raoultibacter massiliensis</name>
    <dbReference type="NCBI Taxonomy" id="1852371"/>
    <lineage>
        <taxon>Bacteria</taxon>
        <taxon>Bacillati</taxon>
        <taxon>Actinomycetota</taxon>
        <taxon>Coriobacteriia</taxon>
        <taxon>Eggerthellales</taxon>
        <taxon>Eggerthellaceae</taxon>
        <taxon>Raoultibacter</taxon>
    </lineage>
</organism>
<dbReference type="InterPro" id="IPR025714">
    <property type="entry name" value="Methyltranfer_dom"/>
</dbReference>
<evidence type="ECO:0000313" key="6">
    <source>
        <dbReference type="Proteomes" id="UP001487305"/>
    </source>
</evidence>
<sequence>MDTRTEQNLAASMTSDTPDIIPFLPYLLQDFCELGSSPDDMVGLLSEHVAASERNTALDLGCGKGVIAVALARRLGMRVKGIDAIPEFVEEAREAAAREGVAHLCAFEVGDITVEAPLESEYDCAVYGAVGPALGAPMDMLATMRKTLRTGGYLLLDDAYAEEGDPNASYPTRSSWNEMFDKAGFETIASLSSTDTAADYDEEIDRIARRVAELQASHPEHVELFERYLDAQKGEYDELLHEIVGVTWLLKAV</sequence>
<evidence type="ECO:0000256" key="1">
    <source>
        <dbReference type="ARBA" id="ARBA00022603"/>
    </source>
</evidence>
<reference evidence="5 6" key="1">
    <citation type="submission" date="2024-04" db="EMBL/GenBank/DDBJ databases">
        <title>Human intestinal bacterial collection.</title>
        <authorList>
            <person name="Pauvert C."/>
            <person name="Hitch T.C.A."/>
            <person name="Clavel T."/>
        </authorList>
    </citation>
    <scope>NUCLEOTIDE SEQUENCE [LARGE SCALE GENOMIC DNA]</scope>
    <source>
        <strain evidence="5 6">CLA-KB-H42</strain>
    </source>
</reference>
<keyword evidence="3" id="KW-0949">S-adenosyl-L-methionine</keyword>
<name>A0ABV1JGD6_9ACTN</name>
<dbReference type="RefSeq" id="WP_349227926.1">
    <property type="nucleotide sequence ID" value="NZ_JBBNOP010000017.1"/>
</dbReference>
<dbReference type="EC" id="2.1.1.-" evidence="5"/>
<dbReference type="PANTHER" id="PTHR43464:SF19">
    <property type="entry name" value="UBIQUINONE BIOSYNTHESIS O-METHYLTRANSFERASE, MITOCHONDRIAL"/>
    <property type="match status" value="1"/>
</dbReference>
<proteinExistence type="predicted"/>
<keyword evidence="2 5" id="KW-0808">Transferase</keyword>
<comment type="caution">
    <text evidence="5">The sequence shown here is derived from an EMBL/GenBank/DDBJ whole genome shotgun (WGS) entry which is preliminary data.</text>
</comment>
<dbReference type="GO" id="GO:0032259">
    <property type="term" value="P:methylation"/>
    <property type="evidence" value="ECO:0007669"/>
    <property type="project" value="UniProtKB-KW"/>
</dbReference>
<evidence type="ECO:0000256" key="3">
    <source>
        <dbReference type="ARBA" id="ARBA00022691"/>
    </source>
</evidence>
<dbReference type="Proteomes" id="UP001487305">
    <property type="component" value="Unassembled WGS sequence"/>
</dbReference>
<dbReference type="SUPFAM" id="SSF53335">
    <property type="entry name" value="S-adenosyl-L-methionine-dependent methyltransferases"/>
    <property type="match status" value="1"/>
</dbReference>
<dbReference type="InterPro" id="IPR029063">
    <property type="entry name" value="SAM-dependent_MTases_sf"/>
</dbReference>
<accession>A0ABV1JGD6</accession>
<feature type="domain" description="Methyltransferase" evidence="4">
    <location>
        <begin position="55"/>
        <end position="166"/>
    </location>
</feature>
<dbReference type="GO" id="GO:0008168">
    <property type="term" value="F:methyltransferase activity"/>
    <property type="evidence" value="ECO:0007669"/>
    <property type="project" value="UniProtKB-KW"/>
</dbReference>
<keyword evidence="1 5" id="KW-0489">Methyltransferase</keyword>